<feature type="transmembrane region" description="Helical" evidence="1">
    <location>
        <begin position="120"/>
        <end position="142"/>
    </location>
</feature>
<keyword evidence="3" id="KW-1185">Reference proteome</keyword>
<gene>
    <name evidence="2" type="ORF">QM524_10605</name>
</gene>
<feature type="transmembrane region" description="Helical" evidence="1">
    <location>
        <begin position="221"/>
        <end position="253"/>
    </location>
</feature>
<organism evidence="2 3">
    <name type="scientific">Flectobacillus roseus</name>
    <dbReference type="NCBI Taxonomy" id="502259"/>
    <lineage>
        <taxon>Bacteria</taxon>
        <taxon>Pseudomonadati</taxon>
        <taxon>Bacteroidota</taxon>
        <taxon>Cytophagia</taxon>
        <taxon>Cytophagales</taxon>
        <taxon>Flectobacillaceae</taxon>
        <taxon>Flectobacillus</taxon>
    </lineage>
</organism>
<dbReference type="EMBL" id="JASHIF010000008">
    <property type="protein sequence ID" value="MDI9859661.1"/>
    <property type="molecule type" value="Genomic_DNA"/>
</dbReference>
<dbReference type="InterPro" id="IPR022134">
    <property type="entry name" value="DUF3667"/>
</dbReference>
<proteinExistence type="predicted"/>
<accession>A0ABT6Y8S1</accession>
<name>A0ABT6Y8S1_9BACT</name>
<dbReference type="Proteomes" id="UP001236507">
    <property type="component" value="Unassembled WGS sequence"/>
</dbReference>
<dbReference type="RefSeq" id="WP_283344563.1">
    <property type="nucleotide sequence ID" value="NZ_JASHIF010000008.1"/>
</dbReference>
<keyword evidence="1" id="KW-0812">Transmembrane</keyword>
<evidence type="ECO:0000313" key="2">
    <source>
        <dbReference type="EMBL" id="MDI9859661.1"/>
    </source>
</evidence>
<protein>
    <submittedName>
        <fullName evidence="2">DUF3667 domain-containing protein</fullName>
    </submittedName>
</protein>
<keyword evidence="1" id="KW-0472">Membrane</keyword>
<feature type="transmembrane region" description="Helical" evidence="1">
    <location>
        <begin position="162"/>
        <end position="183"/>
    </location>
</feature>
<evidence type="ECO:0000313" key="3">
    <source>
        <dbReference type="Proteomes" id="UP001236507"/>
    </source>
</evidence>
<sequence length="265" mass="30948">MLEENCRNCKEAITGNFCPNCGQRRYKRINRAYVLEEIQDIFVDVNKGFFYSVLKILRNPGKTAREYVDGNRVDHYKPIALTFVLAGISIFVSVSLLNFNDIMRKYTEQQHINSKFMSDIFTVISSYYAILMIFLLPVFAFITRIPFKKLGHNYYEHIVMNSYVVSYYTIVSLIVMYPILFLFRQNPEKMMLVSQSTFLILPFILMWFFKGFYNQIPLKKIIVKILAVLALTLLTYILVVVVSTIAFILYGVFVDKAVLEYAKPK</sequence>
<reference evidence="2 3" key="1">
    <citation type="submission" date="2023-05" db="EMBL/GenBank/DDBJ databases">
        <title>Novel species of genus Flectobacillus isolated from stream in China.</title>
        <authorList>
            <person name="Lu H."/>
        </authorList>
    </citation>
    <scope>NUCLEOTIDE SEQUENCE [LARGE SCALE GENOMIC DNA]</scope>
    <source>
        <strain evidence="2 3">KCTC 42575</strain>
    </source>
</reference>
<feature type="transmembrane region" description="Helical" evidence="1">
    <location>
        <begin position="79"/>
        <end position="99"/>
    </location>
</feature>
<feature type="transmembrane region" description="Helical" evidence="1">
    <location>
        <begin position="190"/>
        <end position="209"/>
    </location>
</feature>
<comment type="caution">
    <text evidence="2">The sequence shown here is derived from an EMBL/GenBank/DDBJ whole genome shotgun (WGS) entry which is preliminary data.</text>
</comment>
<dbReference type="Pfam" id="PF12412">
    <property type="entry name" value="DUF3667"/>
    <property type="match status" value="1"/>
</dbReference>
<keyword evidence="1" id="KW-1133">Transmembrane helix</keyword>
<evidence type="ECO:0000256" key="1">
    <source>
        <dbReference type="SAM" id="Phobius"/>
    </source>
</evidence>